<proteinExistence type="predicted"/>
<protein>
    <submittedName>
        <fullName evidence="1">Uncharacterized protein</fullName>
    </submittedName>
</protein>
<organism evidence="1 2">
    <name type="scientific">Lactococcus lactis subsp. lactis</name>
    <name type="common">Streptococcus lactis</name>
    <dbReference type="NCBI Taxonomy" id="1360"/>
    <lineage>
        <taxon>Bacteria</taxon>
        <taxon>Bacillati</taxon>
        <taxon>Bacillota</taxon>
        <taxon>Bacilli</taxon>
        <taxon>Lactobacillales</taxon>
        <taxon>Streptococcaceae</taxon>
        <taxon>Lactococcus</taxon>
    </lineage>
</organism>
<evidence type="ECO:0000313" key="2">
    <source>
        <dbReference type="Proteomes" id="UP000053612"/>
    </source>
</evidence>
<dbReference type="AlphaFoldDB" id="A0A0V8E3Z8"/>
<sequence>MKKADQINYFTQRKFEYVSLQDDSEKKEIREEILKEFHKIKTKSKDKIKEIIYPVLRDEISYAHTIPDYVEVVNSFNQIKDTDRYKNELVSNTIIINNMLIKAFLFLYLDSNKKNNEYLNKAKNLLKYVESQDFKSELSSEQYNLEINNFDLNTEFYRSVENNDIWTEFTLIVPFPIGISETKTKFIIDEIPIFIETEKFQVSDLFFSHGGDSVIEMARDKYGILTRTKVNLKINEYFSSENMEKIYFFGEEDTRTEAQIKSLNIINRVISRFRLLNDNYWVDNVDIKMIDVNSVKIYANDTEIKNILLQMGNTYKISNNYEYNNKVKNETLQDLIALDDNEVLWLELLADAKNYLLINKLREAIISLNSSFENFFYSRMKEIFYQYEDKDKIDAFFKGEVSYCKFKEIIDEDTFSRLKKEGVFTKYVPSVYQLMKRYYLIVPENKRVSYTKRQMGKSINTIKKYRNDIVHGNLAVKLSSKHVYDAINEFEELSSEIEKYHHTSLS</sequence>
<evidence type="ECO:0000313" key="1">
    <source>
        <dbReference type="EMBL" id="KSU20241.1"/>
    </source>
</evidence>
<accession>A0A0V8E3Z8</accession>
<name>A0A0V8E3Z8_LACLL</name>
<dbReference type="EMBL" id="LKLS01000073">
    <property type="protein sequence ID" value="KSU20241.1"/>
    <property type="molecule type" value="Genomic_DNA"/>
</dbReference>
<dbReference type="Proteomes" id="UP000053612">
    <property type="component" value="Unassembled WGS sequence"/>
</dbReference>
<reference evidence="2" key="1">
    <citation type="submission" date="2015-10" db="EMBL/GenBank/DDBJ databases">
        <title>Draft Genome Sequences of 11 Lactococcus lactis subspecies cremoris strains.</title>
        <authorList>
            <person name="Wels M."/>
            <person name="Backus L."/>
            <person name="Boekhorst J."/>
            <person name="Dijkstra A."/>
            <person name="Beerthuizen M."/>
            <person name="Kelly W."/>
            <person name="Siezen R."/>
            <person name="Bachmann H."/>
            <person name="Van Hijum S."/>
        </authorList>
    </citation>
    <scope>NUCLEOTIDE SEQUENCE [LARGE SCALE GENOMIC DNA]</scope>
    <source>
        <strain evidence="2">LMG9449</strain>
    </source>
</reference>
<dbReference type="RefSeq" id="WP_058224665.1">
    <property type="nucleotide sequence ID" value="NZ_LKLS01000073.1"/>
</dbReference>
<dbReference type="PATRIC" id="fig|1360.109.peg.2696"/>
<gene>
    <name evidence="1" type="ORF">LMG9449_0642</name>
</gene>
<comment type="caution">
    <text evidence="1">The sequence shown here is derived from an EMBL/GenBank/DDBJ whole genome shotgun (WGS) entry which is preliminary data.</text>
</comment>